<accession>A0ABQ6LTF4</accession>
<reference evidence="1 2" key="1">
    <citation type="submission" date="2023-04" db="EMBL/GenBank/DDBJ databases">
        <title>Marinoamorphus aggregata gen. nov., sp. Nov., isolate from tissue of brittle star Ophioplocus japonicus.</title>
        <authorList>
            <person name="Kawano K."/>
            <person name="Sawayama S."/>
            <person name="Nakagawa S."/>
        </authorList>
    </citation>
    <scope>NUCLEOTIDE SEQUENCE [LARGE SCALE GENOMIC DNA]</scope>
    <source>
        <strain evidence="1 2">NKW23</strain>
    </source>
</reference>
<gene>
    <name evidence="1" type="ORF">LNKW23_45900</name>
</gene>
<dbReference type="RefSeq" id="WP_285674701.1">
    <property type="nucleotide sequence ID" value="NZ_BSYI01000062.1"/>
</dbReference>
<name>A0ABQ6LTF4_9RHOB</name>
<keyword evidence="2" id="KW-1185">Reference proteome</keyword>
<organism evidence="1 2">
    <name type="scientific">Paralimibaculum aggregatum</name>
    <dbReference type="NCBI Taxonomy" id="3036245"/>
    <lineage>
        <taxon>Bacteria</taxon>
        <taxon>Pseudomonadati</taxon>
        <taxon>Pseudomonadota</taxon>
        <taxon>Alphaproteobacteria</taxon>
        <taxon>Rhodobacterales</taxon>
        <taxon>Paracoccaceae</taxon>
        <taxon>Paralimibaculum</taxon>
    </lineage>
</organism>
<evidence type="ECO:0000313" key="2">
    <source>
        <dbReference type="Proteomes" id="UP001239909"/>
    </source>
</evidence>
<sequence length="529" mass="58931">MTKLTGHVGLKAQNRPEDVALLRRMFIANGYETLKEGTRVDQTLVNLIRYYQKRTGGEIDGVVRPDDNTFRKLLPRYRKAEAEEKKWRQFLLRAQKAGGLRELTWRGRKEWMLKDEADRLEARMWKTMEKNVREMREKSDYLWEIYKDYKDVREGVDGTLARVGAAIADSFDKQPPLKWSVFSDLQNHVDSLESAVRTRNHRKAAEAYGKAAGSYSHALWYTDDFMRRNLGGAETGLKVAKFTAKASIAVIAAFAGPTLAGATIARFTVSEFAACTIVGAAEWGGYAAIDELELASAGKGKGARKTMWNIGRNMIGGAIVGRVSKAIKLEGKLGKYVVEGAAKKFGQKLPWLASDRCMQIVTTLFKEAGQDMSRGAVKQIVKLAEKSYSDGKLVSGDALKEAAWAVFWDGVFSGPLAAMKKMGDNRLRANEEALRAVIPRSRAWKKMQGKPGSDAMRAVFEGMRKTNLKIVMKLGKDVLGDVFAAKPNDTVAGFTRRFNEAFAKNAEIVKTVDRAVERYVADARKKTDA</sequence>
<evidence type="ECO:0008006" key="3">
    <source>
        <dbReference type="Google" id="ProtNLM"/>
    </source>
</evidence>
<dbReference type="InterPro" id="IPR036365">
    <property type="entry name" value="PGBD-like_sf"/>
</dbReference>
<dbReference type="EMBL" id="BSYI01000062">
    <property type="protein sequence ID" value="GMG85370.1"/>
    <property type="molecule type" value="Genomic_DNA"/>
</dbReference>
<proteinExistence type="predicted"/>
<evidence type="ECO:0000313" key="1">
    <source>
        <dbReference type="EMBL" id="GMG85370.1"/>
    </source>
</evidence>
<dbReference type="Proteomes" id="UP001239909">
    <property type="component" value="Unassembled WGS sequence"/>
</dbReference>
<comment type="caution">
    <text evidence="1">The sequence shown here is derived from an EMBL/GenBank/DDBJ whole genome shotgun (WGS) entry which is preliminary data.</text>
</comment>
<dbReference type="SUPFAM" id="SSF47090">
    <property type="entry name" value="PGBD-like"/>
    <property type="match status" value="1"/>
</dbReference>
<protein>
    <recommendedName>
        <fullName evidence="3">Peptidoglycan binding-like domain-containing protein</fullName>
    </recommendedName>
</protein>